<feature type="domain" description="Tyr recombinase" evidence="6">
    <location>
        <begin position="211"/>
        <end position="408"/>
    </location>
</feature>
<dbReference type="InterPro" id="IPR053876">
    <property type="entry name" value="Phage_int_M"/>
</dbReference>
<evidence type="ECO:0000256" key="2">
    <source>
        <dbReference type="ARBA" id="ARBA00022908"/>
    </source>
</evidence>
<evidence type="ECO:0000256" key="3">
    <source>
        <dbReference type="ARBA" id="ARBA00023125"/>
    </source>
</evidence>
<evidence type="ECO:0000256" key="1">
    <source>
        <dbReference type="ARBA" id="ARBA00008857"/>
    </source>
</evidence>
<dbReference type="EMBL" id="CP038145">
    <property type="protein sequence ID" value="QBQ64744.1"/>
    <property type="molecule type" value="Genomic_DNA"/>
</dbReference>
<dbReference type="PROSITE" id="PS51898">
    <property type="entry name" value="TYR_RECOMBINASE"/>
    <property type="match status" value="1"/>
</dbReference>
<keyword evidence="9" id="KW-1185">Reference proteome</keyword>
<dbReference type="AlphaFoldDB" id="A0A4P7CL57"/>
<dbReference type="PROSITE" id="PS51900">
    <property type="entry name" value="CB"/>
    <property type="match status" value="1"/>
</dbReference>
<dbReference type="InterPro" id="IPR002104">
    <property type="entry name" value="Integrase_catalytic"/>
</dbReference>
<gene>
    <name evidence="8" type="ORF">EXH44_06275</name>
</gene>
<dbReference type="InterPro" id="IPR013762">
    <property type="entry name" value="Integrase-like_cat_sf"/>
</dbReference>
<dbReference type="GO" id="GO:0003677">
    <property type="term" value="F:DNA binding"/>
    <property type="evidence" value="ECO:0007669"/>
    <property type="project" value="UniProtKB-UniRule"/>
</dbReference>
<dbReference type="CDD" id="cd00801">
    <property type="entry name" value="INT_P4_C"/>
    <property type="match status" value="1"/>
</dbReference>
<dbReference type="KEGG" id="aio:EXH44_06275"/>
<dbReference type="GO" id="GO:0015074">
    <property type="term" value="P:DNA integration"/>
    <property type="evidence" value="ECO:0007669"/>
    <property type="project" value="UniProtKB-KW"/>
</dbReference>
<dbReference type="Pfam" id="PF00589">
    <property type="entry name" value="Phage_integrase"/>
    <property type="match status" value="1"/>
</dbReference>
<evidence type="ECO:0000313" key="9">
    <source>
        <dbReference type="Proteomes" id="UP000294444"/>
    </source>
</evidence>
<organism evidence="8 9">
    <name type="scientific">Actinobacillus indolicus</name>
    <dbReference type="NCBI Taxonomy" id="51049"/>
    <lineage>
        <taxon>Bacteria</taxon>
        <taxon>Pseudomonadati</taxon>
        <taxon>Pseudomonadota</taxon>
        <taxon>Gammaproteobacteria</taxon>
        <taxon>Pasteurellales</taxon>
        <taxon>Pasteurellaceae</taxon>
        <taxon>Actinobacillus</taxon>
    </lineage>
</organism>
<evidence type="ECO:0000256" key="5">
    <source>
        <dbReference type="PROSITE-ProRule" id="PRU01248"/>
    </source>
</evidence>
<feature type="domain" description="Core-binding (CB)" evidence="7">
    <location>
        <begin position="105"/>
        <end position="188"/>
    </location>
</feature>
<dbReference type="Gene3D" id="3.30.160.390">
    <property type="entry name" value="Integrase, DNA-binding domain"/>
    <property type="match status" value="1"/>
</dbReference>
<dbReference type="GO" id="GO:0006310">
    <property type="term" value="P:DNA recombination"/>
    <property type="evidence" value="ECO:0007669"/>
    <property type="project" value="UniProtKB-KW"/>
</dbReference>
<dbReference type="InterPro" id="IPR025166">
    <property type="entry name" value="Integrase_DNA_bind_dom"/>
</dbReference>
<dbReference type="InterPro" id="IPR011010">
    <property type="entry name" value="DNA_brk_join_enz"/>
</dbReference>
<sequence>MLKMKYKLVDTQIRQAKPKDKDYPLSDGGGLRLIVRKSGAKVFIFNYYKPYTKTRTNFTIGEYPEISLIQARKEHAKARALLAQNIDPVRQRELDKQEQANRLELTFGKMAVKWFEDRKLKADFSERTAKDTWALFERHILPHFANYPISEITPLIAINALKPLERAGKLETIRKTIAKINEVMRYALHRGLIATNNLSDIGKEFDKPTPQSMNTIQPDELAEFLQAFYQKRDEGRFGLNVFYAVMLVLLTGGRPSEIAKAKWEDIDEKERLWAYQVQKGNKNLPEGRTHIVTLSRQSIELLNKMKHFNEVVNANIQSPFVFASVASKKTGHLSIEAMRKAIIKSIGEDRLTTHGIRHLFSTSLNEQNFNADWIERALSHKDRNRIRGSYNKANYLEQRFDMLQHWADYVEELAPKPFL</sequence>
<dbReference type="Gene3D" id="1.10.443.10">
    <property type="entry name" value="Intergrase catalytic core"/>
    <property type="match status" value="1"/>
</dbReference>
<dbReference type="InterPro" id="IPR038488">
    <property type="entry name" value="Integrase_DNA-bd_sf"/>
</dbReference>
<dbReference type="Pfam" id="PF22022">
    <property type="entry name" value="Phage_int_M"/>
    <property type="match status" value="1"/>
</dbReference>
<dbReference type="Proteomes" id="UP000294444">
    <property type="component" value="Chromosome"/>
</dbReference>
<evidence type="ECO:0000256" key="4">
    <source>
        <dbReference type="ARBA" id="ARBA00023172"/>
    </source>
</evidence>
<name>A0A4P7CL57_9PAST</name>
<evidence type="ECO:0000259" key="6">
    <source>
        <dbReference type="PROSITE" id="PS51898"/>
    </source>
</evidence>
<keyword evidence="4" id="KW-0233">DNA recombination</keyword>
<dbReference type="RefSeq" id="WP_162857535.1">
    <property type="nucleotide sequence ID" value="NZ_CP038145.1"/>
</dbReference>
<dbReference type="InterPro" id="IPR044068">
    <property type="entry name" value="CB"/>
</dbReference>
<dbReference type="InterPro" id="IPR050808">
    <property type="entry name" value="Phage_Integrase"/>
</dbReference>
<keyword evidence="2" id="KW-0229">DNA integration</keyword>
<evidence type="ECO:0000259" key="7">
    <source>
        <dbReference type="PROSITE" id="PS51900"/>
    </source>
</evidence>
<keyword evidence="3 5" id="KW-0238">DNA-binding</keyword>
<protein>
    <submittedName>
        <fullName evidence="8">DUF4102 domain-containing protein</fullName>
    </submittedName>
</protein>
<dbReference type="PANTHER" id="PTHR30629:SF6">
    <property type="entry name" value="PROPHAGE INTEGRASE INTA-RELATED"/>
    <property type="match status" value="1"/>
</dbReference>
<comment type="similarity">
    <text evidence="1">Belongs to the 'phage' integrase family.</text>
</comment>
<reference evidence="8 9" key="1">
    <citation type="submission" date="2019-03" db="EMBL/GenBank/DDBJ databases">
        <authorList>
            <person name="Che Y."/>
            <person name="Zhou L."/>
        </authorList>
    </citation>
    <scope>NUCLEOTIDE SEQUENCE [LARGE SCALE GENOMIC DNA]</scope>
    <source>
        <strain evidence="8 9">AIFJ1607</strain>
    </source>
</reference>
<dbReference type="Gene3D" id="1.10.150.130">
    <property type="match status" value="1"/>
</dbReference>
<dbReference type="InterPro" id="IPR010998">
    <property type="entry name" value="Integrase_recombinase_N"/>
</dbReference>
<proteinExistence type="inferred from homology"/>
<dbReference type="Pfam" id="PF13356">
    <property type="entry name" value="Arm-DNA-bind_3"/>
    <property type="match status" value="1"/>
</dbReference>
<accession>A0A4P7CL57</accession>
<evidence type="ECO:0000313" key="8">
    <source>
        <dbReference type="EMBL" id="QBQ64744.1"/>
    </source>
</evidence>
<dbReference type="PANTHER" id="PTHR30629">
    <property type="entry name" value="PROPHAGE INTEGRASE"/>
    <property type="match status" value="1"/>
</dbReference>
<dbReference type="SUPFAM" id="SSF56349">
    <property type="entry name" value="DNA breaking-rejoining enzymes"/>
    <property type="match status" value="1"/>
</dbReference>